<evidence type="ECO:0000256" key="1">
    <source>
        <dbReference type="ARBA" id="ARBA00022714"/>
    </source>
</evidence>
<dbReference type="PROSITE" id="PS51296">
    <property type="entry name" value="RIESKE"/>
    <property type="match status" value="1"/>
</dbReference>
<keyword evidence="6" id="KW-0175">Coiled coil</keyword>
<evidence type="ECO:0000259" key="7">
    <source>
        <dbReference type="PROSITE" id="PS51296"/>
    </source>
</evidence>
<dbReference type="InterPro" id="IPR001663">
    <property type="entry name" value="Rng_hydr_dOase-A"/>
</dbReference>
<organism evidence="8 9">
    <name type="scientific">Rhizodiscina lignyota</name>
    <dbReference type="NCBI Taxonomy" id="1504668"/>
    <lineage>
        <taxon>Eukaryota</taxon>
        <taxon>Fungi</taxon>
        <taxon>Dikarya</taxon>
        <taxon>Ascomycota</taxon>
        <taxon>Pezizomycotina</taxon>
        <taxon>Dothideomycetes</taxon>
        <taxon>Pleosporomycetidae</taxon>
        <taxon>Aulographales</taxon>
        <taxon>Rhizodiscinaceae</taxon>
        <taxon>Rhizodiscina</taxon>
    </lineage>
</organism>
<feature type="domain" description="Rieske" evidence="7">
    <location>
        <begin position="86"/>
        <end position="162"/>
    </location>
</feature>
<feature type="coiled-coil region" evidence="6">
    <location>
        <begin position="317"/>
        <end position="344"/>
    </location>
</feature>
<dbReference type="GO" id="GO:0051537">
    <property type="term" value="F:2 iron, 2 sulfur cluster binding"/>
    <property type="evidence" value="ECO:0007669"/>
    <property type="project" value="UniProtKB-KW"/>
</dbReference>
<dbReference type="AlphaFoldDB" id="A0A9P4MEF7"/>
<accession>A0A9P4MEF7</accession>
<evidence type="ECO:0000256" key="3">
    <source>
        <dbReference type="ARBA" id="ARBA00023002"/>
    </source>
</evidence>
<evidence type="ECO:0000313" key="8">
    <source>
        <dbReference type="EMBL" id="KAF2102564.1"/>
    </source>
</evidence>
<dbReference type="InterPro" id="IPR017941">
    <property type="entry name" value="Rieske_2Fe-2S"/>
</dbReference>
<dbReference type="PRINTS" id="PR00090">
    <property type="entry name" value="RNGDIOXGNASE"/>
</dbReference>
<dbReference type="PANTHER" id="PTHR43756:SF6">
    <property type="entry name" value="CLUSTER-BINDING PROTEIN, PUTATIVE (AFU_ORTHOLOGUE AFUA_6G03920)-RELATED"/>
    <property type="match status" value="1"/>
</dbReference>
<keyword evidence="4" id="KW-0408">Iron</keyword>
<evidence type="ECO:0000313" key="9">
    <source>
        <dbReference type="Proteomes" id="UP000799772"/>
    </source>
</evidence>
<dbReference type="Pfam" id="PF00355">
    <property type="entry name" value="Rieske"/>
    <property type="match status" value="1"/>
</dbReference>
<evidence type="ECO:0000256" key="6">
    <source>
        <dbReference type="SAM" id="Coils"/>
    </source>
</evidence>
<keyword evidence="9" id="KW-1185">Reference proteome</keyword>
<dbReference type="GO" id="GO:0046872">
    <property type="term" value="F:metal ion binding"/>
    <property type="evidence" value="ECO:0007669"/>
    <property type="project" value="UniProtKB-KW"/>
</dbReference>
<name>A0A9P4MEF7_9PEZI</name>
<dbReference type="Gene3D" id="2.102.10.10">
    <property type="entry name" value="Rieske [2Fe-2S] iron-sulphur domain"/>
    <property type="match status" value="1"/>
</dbReference>
<keyword evidence="3" id="KW-0560">Oxidoreductase</keyword>
<dbReference type="GO" id="GO:0016491">
    <property type="term" value="F:oxidoreductase activity"/>
    <property type="evidence" value="ECO:0007669"/>
    <property type="project" value="UniProtKB-KW"/>
</dbReference>
<protein>
    <submittedName>
        <fullName evidence="8">ISP domain-containing protein</fullName>
    </submittedName>
</protein>
<comment type="caution">
    <text evidence="8">The sequence shown here is derived from an EMBL/GenBank/DDBJ whole genome shotgun (WGS) entry which is preliminary data.</text>
</comment>
<dbReference type="CDD" id="cd03469">
    <property type="entry name" value="Rieske_RO_Alpha_N"/>
    <property type="match status" value="1"/>
</dbReference>
<proteinExistence type="predicted"/>
<evidence type="ECO:0000256" key="5">
    <source>
        <dbReference type="ARBA" id="ARBA00023014"/>
    </source>
</evidence>
<dbReference type="SUPFAM" id="SSF50022">
    <property type="entry name" value="ISP domain"/>
    <property type="match status" value="1"/>
</dbReference>
<reference evidence="8" key="1">
    <citation type="journal article" date="2020" name="Stud. Mycol.">
        <title>101 Dothideomycetes genomes: a test case for predicting lifestyles and emergence of pathogens.</title>
        <authorList>
            <person name="Haridas S."/>
            <person name="Albert R."/>
            <person name="Binder M."/>
            <person name="Bloem J."/>
            <person name="Labutti K."/>
            <person name="Salamov A."/>
            <person name="Andreopoulos B."/>
            <person name="Baker S."/>
            <person name="Barry K."/>
            <person name="Bills G."/>
            <person name="Bluhm B."/>
            <person name="Cannon C."/>
            <person name="Castanera R."/>
            <person name="Culley D."/>
            <person name="Daum C."/>
            <person name="Ezra D."/>
            <person name="Gonzalez J."/>
            <person name="Henrissat B."/>
            <person name="Kuo A."/>
            <person name="Liang C."/>
            <person name="Lipzen A."/>
            <person name="Lutzoni F."/>
            <person name="Magnuson J."/>
            <person name="Mondo S."/>
            <person name="Nolan M."/>
            <person name="Ohm R."/>
            <person name="Pangilinan J."/>
            <person name="Park H.-J."/>
            <person name="Ramirez L."/>
            <person name="Alfaro M."/>
            <person name="Sun H."/>
            <person name="Tritt A."/>
            <person name="Yoshinaga Y."/>
            <person name="Zwiers L.-H."/>
            <person name="Turgeon B."/>
            <person name="Goodwin S."/>
            <person name="Spatafora J."/>
            <person name="Crous P."/>
            <person name="Grigoriev I."/>
        </authorList>
    </citation>
    <scope>NUCLEOTIDE SEQUENCE</scope>
    <source>
        <strain evidence="8">CBS 133067</strain>
    </source>
</reference>
<keyword evidence="2" id="KW-0479">Metal-binding</keyword>
<dbReference type="Proteomes" id="UP000799772">
    <property type="component" value="Unassembled WGS sequence"/>
</dbReference>
<dbReference type="PANTHER" id="PTHR43756">
    <property type="entry name" value="CHOLINE MONOOXYGENASE, CHLOROPLASTIC"/>
    <property type="match status" value="1"/>
</dbReference>
<evidence type="ECO:0000256" key="4">
    <source>
        <dbReference type="ARBA" id="ARBA00023004"/>
    </source>
</evidence>
<dbReference type="InterPro" id="IPR036922">
    <property type="entry name" value="Rieske_2Fe-2S_sf"/>
</dbReference>
<keyword evidence="1" id="KW-0001">2Fe-2S</keyword>
<dbReference type="EMBL" id="ML978122">
    <property type="protein sequence ID" value="KAF2102564.1"/>
    <property type="molecule type" value="Genomic_DNA"/>
</dbReference>
<gene>
    <name evidence="8" type="ORF">NA57DRAFT_33292</name>
</gene>
<sequence>MIYILFVVCIASVSLNIYTYFDKKKASSPTNTTPLLPQTDDVDVHVTKEPELPSGWWRDESQFQLERRAIFSKTWICVSHRSRFGKPGDYVTFEVAGFPFFLILGKDSVVRAFHNVCRHRAYSVTKKAAGSSLVLGCRYHGWSYDTRGRLTKAPEFDKVPGFDKAQNSLFEIHARVDAHGFVYVNLDASEEAGDGELWEVTKVGKPTEINHDSCWLHCWEFKGKFNWKGNTDDASPTFGGLPTSRFFRALESCGYSMTGQLRFFPLATVYTKNGSPFWYKITFSPDSPTQTTVWCDVYSTKYTNAFRFEGAVKDGLEKEMKSKIHALEEQYAELEASNTFQEESGTFWIQATITTMVKEHLKKERAAGEQIHPAAVQQCRSSSFAQAEKRKWSLRDPLGTLLIP</sequence>
<dbReference type="OrthoDB" id="426882at2759"/>
<evidence type="ECO:0000256" key="2">
    <source>
        <dbReference type="ARBA" id="ARBA00022723"/>
    </source>
</evidence>
<keyword evidence="5" id="KW-0411">Iron-sulfur</keyword>